<dbReference type="InterPro" id="IPR039439">
    <property type="entry name" value="SH3b1_dom"/>
</dbReference>
<dbReference type="Pfam" id="PF00877">
    <property type="entry name" value="NLPC_P60"/>
    <property type="match status" value="1"/>
</dbReference>
<evidence type="ECO:0000256" key="4">
    <source>
        <dbReference type="ARBA" id="ARBA00022807"/>
    </source>
</evidence>
<dbReference type="Pfam" id="PF12913">
    <property type="entry name" value="SH3_6"/>
    <property type="match status" value="1"/>
</dbReference>
<dbReference type="PROSITE" id="PS51257">
    <property type="entry name" value="PROKAR_LIPOPROTEIN"/>
    <property type="match status" value="1"/>
</dbReference>
<keyword evidence="3" id="KW-0378">Hydrolase</keyword>
<dbReference type="Proteomes" id="UP000664052">
    <property type="component" value="Unassembled WGS sequence"/>
</dbReference>
<dbReference type="InterPro" id="IPR038765">
    <property type="entry name" value="Papain-like_cys_pep_sf"/>
</dbReference>
<organism evidence="8 9">
    <name type="scientific">Corallococcus macrosporus</name>
    <dbReference type="NCBI Taxonomy" id="35"/>
    <lineage>
        <taxon>Bacteria</taxon>
        <taxon>Pseudomonadati</taxon>
        <taxon>Myxococcota</taxon>
        <taxon>Myxococcia</taxon>
        <taxon>Myxococcales</taxon>
        <taxon>Cystobacterineae</taxon>
        <taxon>Myxococcaceae</taxon>
        <taxon>Corallococcus</taxon>
    </lineage>
</organism>
<evidence type="ECO:0000256" key="1">
    <source>
        <dbReference type="ARBA" id="ARBA00007074"/>
    </source>
</evidence>
<dbReference type="SUPFAM" id="SSF54001">
    <property type="entry name" value="Cysteine proteinases"/>
    <property type="match status" value="1"/>
</dbReference>
<sequence length="484" mass="52270">MDRLASPSSTSTRRVGTPTWRRRAISLAMMGATACLGACAAPSALAVSPSGVPAFSEDMLSPEYWIRRAPSPDAVLLDADQVAAKRLRASGPEGGLVDLKRIPATLTRAQVAGWVRDAGRTPIQAAIDEQGRPVTEAVLDGLRQNAAEEHLPESSPARYGLSVRRTPLRALPSDRQFFASEDLRDYESLQAGVLFPGEPVVIAHESADQQWLFVLTTQAPAWVRRGDIAEGTADAVFSYVAKAPGRVVTGDQVRTVFTPEAPEVSELELDMGIALPRADVAPGEPVNGASSYASWPVLLPVRGQEGALAFKSALLRRTADTAPGYLPLTRANILRQAFKFLGERYGWGHQFNARDCSGLSSEVYRAMGLFLPPNSGMQGRSAALNHRLFTAQDSHAERLRALARADVGDLVVVPGHVLMIIGHVNGEPYVIQDVPYAVFKDPATQQLRKTKLNQVSVTPLLPLYADDTTLYVDAMTSLVHVTRP</sequence>
<keyword evidence="5" id="KW-0732">Signal</keyword>
<gene>
    <name evidence="8" type="ORF">JYK02_12750</name>
</gene>
<evidence type="ECO:0000313" key="9">
    <source>
        <dbReference type="Proteomes" id="UP000664052"/>
    </source>
</evidence>
<evidence type="ECO:0000256" key="3">
    <source>
        <dbReference type="ARBA" id="ARBA00022801"/>
    </source>
</evidence>
<evidence type="ECO:0000256" key="5">
    <source>
        <dbReference type="SAM" id="SignalP"/>
    </source>
</evidence>
<proteinExistence type="inferred from homology"/>
<protein>
    <submittedName>
        <fullName evidence="8">SH3 domain-containing protein</fullName>
    </submittedName>
</protein>
<feature type="signal peptide" evidence="5">
    <location>
        <begin position="1"/>
        <end position="40"/>
    </location>
</feature>
<name>A0ABS3DBY7_9BACT</name>
<dbReference type="InterPro" id="IPR000064">
    <property type="entry name" value="NLP_P60_dom"/>
</dbReference>
<feature type="domain" description="NlpC/P60" evidence="6">
    <location>
        <begin position="342"/>
        <end position="422"/>
    </location>
</feature>
<feature type="chain" id="PRO_5045558939" evidence="5">
    <location>
        <begin position="41"/>
        <end position="484"/>
    </location>
</feature>
<accession>A0ABS3DBY7</accession>
<evidence type="ECO:0000313" key="8">
    <source>
        <dbReference type="EMBL" id="MBN8228371.1"/>
    </source>
</evidence>
<keyword evidence="9" id="KW-1185">Reference proteome</keyword>
<evidence type="ECO:0000259" key="6">
    <source>
        <dbReference type="Pfam" id="PF00877"/>
    </source>
</evidence>
<dbReference type="EMBL" id="JAFIMU010000007">
    <property type="protein sequence ID" value="MBN8228371.1"/>
    <property type="molecule type" value="Genomic_DNA"/>
</dbReference>
<evidence type="ECO:0000259" key="7">
    <source>
        <dbReference type="Pfam" id="PF12913"/>
    </source>
</evidence>
<evidence type="ECO:0000256" key="2">
    <source>
        <dbReference type="ARBA" id="ARBA00022670"/>
    </source>
</evidence>
<keyword evidence="4" id="KW-0788">Thiol protease</keyword>
<reference evidence="8 9" key="1">
    <citation type="submission" date="2021-02" db="EMBL/GenBank/DDBJ databases">
        <title>De Novo genome assembly of isolated myxobacteria.</title>
        <authorList>
            <person name="Stevens D.C."/>
        </authorList>
    </citation>
    <scope>NUCLEOTIDE SEQUENCE [LARGE SCALE GENOMIC DNA]</scope>
    <source>
        <strain evidence="8 9">ATCC 29039</strain>
    </source>
</reference>
<dbReference type="Gene3D" id="3.90.1720.10">
    <property type="entry name" value="endopeptidase domain like (from Nostoc punctiforme)"/>
    <property type="match status" value="1"/>
</dbReference>
<comment type="caution">
    <text evidence="8">The sequence shown here is derived from an EMBL/GenBank/DDBJ whole genome shotgun (WGS) entry which is preliminary data.</text>
</comment>
<keyword evidence="2" id="KW-0645">Protease</keyword>
<comment type="similarity">
    <text evidence="1">Belongs to the peptidase C40 family.</text>
</comment>
<dbReference type="RefSeq" id="WP_207051202.1">
    <property type="nucleotide sequence ID" value="NZ_JAFIMU010000007.1"/>
</dbReference>
<feature type="domain" description="SH3b1" evidence="7">
    <location>
        <begin position="182"/>
        <end position="224"/>
    </location>
</feature>